<feature type="transmembrane region" description="Helical" evidence="2">
    <location>
        <begin position="593"/>
        <end position="611"/>
    </location>
</feature>
<evidence type="ECO:0000313" key="6">
    <source>
        <dbReference type="WBParaSite" id="ACRNAN_scaffold9785.g25342.t1"/>
    </source>
</evidence>
<feature type="domain" description="Phlebovirus glycoprotein G2 fusion" evidence="3">
    <location>
        <begin position="612"/>
        <end position="907"/>
    </location>
</feature>
<feature type="domain" description="DUF5641" evidence="4">
    <location>
        <begin position="4"/>
        <end position="92"/>
    </location>
</feature>
<feature type="transmembrane region" description="Helical" evidence="2">
    <location>
        <begin position="1077"/>
        <end position="1104"/>
    </location>
</feature>
<feature type="transmembrane region" description="Helical" evidence="2">
    <location>
        <begin position="478"/>
        <end position="501"/>
    </location>
</feature>
<reference evidence="6" key="1">
    <citation type="submission" date="2022-11" db="UniProtKB">
        <authorList>
            <consortium name="WormBaseParasite"/>
        </authorList>
    </citation>
    <scope>IDENTIFICATION</scope>
</reference>
<dbReference type="PANTHER" id="PTHR47331">
    <property type="entry name" value="PHD-TYPE DOMAIN-CONTAINING PROTEIN"/>
    <property type="match status" value="1"/>
</dbReference>
<feature type="compositionally biased region" description="Basic and acidic residues" evidence="1">
    <location>
        <begin position="103"/>
        <end position="112"/>
    </location>
</feature>
<feature type="compositionally biased region" description="Basic and acidic residues" evidence="1">
    <location>
        <begin position="123"/>
        <end position="138"/>
    </location>
</feature>
<feature type="region of interest" description="Disordered" evidence="1">
    <location>
        <begin position="103"/>
        <end position="145"/>
    </location>
</feature>
<protein>
    <submittedName>
        <fullName evidence="6">Glycoprotein</fullName>
    </submittedName>
</protein>
<evidence type="ECO:0000259" key="3">
    <source>
        <dbReference type="Pfam" id="PF07245"/>
    </source>
</evidence>
<evidence type="ECO:0000259" key="4">
    <source>
        <dbReference type="Pfam" id="PF18701"/>
    </source>
</evidence>
<accession>A0A914EQJ5</accession>
<evidence type="ECO:0000256" key="1">
    <source>
        <dbReference type="SAM" id="MobiDB-lite"/>
    </source>
</evidence>
<keyword evidence="2" id="KW-1133">Transmembrane helix</keyword>
<evidence type="ECO:0000256" key="2">
    <source>
        <dbReference type="SAM" id="Phobius"/>
    </source>
</evidence>
<dbReference type="Gene3D" id="2.60.98.50">
    <property type="match status" value="1"/>
</dbReference>
<keyword evidence="2" id="KW-0472">Membrane</keyword>
<dbReference type="Gene3D" id="2.60.40.3770">
    <property type="match status" value="1"/>
</dbReference>
<organism evidence="5 6">
    <name type="scientific">Acrobeloides nanus</name>
    <dbReference type="NCBI Taxonomy" id="290746"/>
    <lineage>
        <taxon>Eukaryota</taxon>
        <taxon>Metazoa</taxon>
        <taxon>Ecdysozoa</taxon>
        <taxon>Nematoda</taxon>
        <taxon>Chromadorea</taxon>
        <taxon>Rhabditida</taxon>
        <taxon>Tylenchina</taxon>
        <taxon>Cephalobomorpha</taxon>
        <taxon>Cephaloboidea</taxon>
        <taxon>Cephalobidae</taxon>
        <taxon>Acrobeloides</taxon>
    </lineage>
</organism>
<keyword evidence="2" id="KW-0812">Transmembrane</keyword>
<dbReference type="Pfam" id="PF18701">
    <property type="entry name" value="DUF5641"/>
    <property type="match status" value="1"/>
</dbReference>
<keyword evidence="5" id="KW-1185">Reference proteome</keyword>
<dbReference type="InterPro" id="IPR040676">
    <property type="entry name" value="DUF5641"/>
</dbReference>
<dbReference type="AlphaFoldDB" id="A0A914EQJ5"/>
<evidence type="ECO:0000313" key="5">
    <source>
        <dbReference type="Proteomes" id="UP000887540"/>
    </source>
</evidence>
<dbReference type="Pfam" id="PF07245">
    <property type="entry name" value="Phlebovirus_G2"/>
    <property type="match status" value="1"/>
</dbReference>
<dbReference type="InterPro" id="IPR009878">
    <property type="entry name" value="Phlebovirus_G2_fusion"/>
</dbReference>
<dbReference type="Proteomes" id="UP000887540">
    <property type="component" value="Unplaced"/>
</dbReference>
<dbReference type="PANTHER" id="PTHR47331:SF1">
    <property type="entry name" value="GAG-LIKE PROTEIN"/>
    <property type="match status" value="1"/>
</dbReference>
<sequence length="1127" mass="126867">MQTTSALDRFWTMWHEHYLKALREHHKTSHRGPRSSTNRHPTIGEVVIVHEEHSPRGAWSMGRIKELIKSKDGYIRVAKVQMANGHLHRRAISLLYPLEVSDDPREKVQPDEKDNESENAPELPEKQKADKKSDEQHRRTTRAQSRKAVTTIVSVLGALTLLACLPTTNGVICRNVTLNYVDETYCTEDGFEVWRMKDTGEYCWKPDPVARNKLHDCECPDWAEGCSYYASREPGLAVGNSTLQLPWVIQAMEKLRPLVCSFTATTECSSVPVRKDLIQVELYDRTIHYVTKLDLVWQDRWADEYTCIGSGQKVTGSPHYCDGHQCHEYGDRFCFYKQPPIAILIAGEHRVPIRAWGHVPVMIYDYLQNAVPLDCESCNAQCHPEGIELGFKGEIQLIEAIGDGFEYRIPTPTGNQTVRLSQQVTSNDYEVSIKFWSHRQIIKEIRLECLGLDFCSVHNCTLCILESLANHHCFEKTAVIVMGALTILILVPAIAVLCLLAKVLLTTLRIIHLVLKGILWCLKKCVRRDPSNESRTESEKRKEKRRLNARYLKEINVRLSDLKKQAEQNPLLNEEEEDLLFSIRPPKHNMMRIAPLITALILSGLLANASACGNTLVISAQSNQCFQSATSQTCHVYNTTLLDLLAKGQEVCLLLTDSDNRPAGQITLRAIDYELICEPRAIHWTREFRLESSSIRRCESKGSCQEGVCDNLPSNATVDELGTTVNSQLGYTRCDRGCGGWGCWCGWWGPSCIFSKFYAVPVTERVYTLITCAKWNPTLRMNVTIQLNETIKSEQMRLMVGHPDKWNGIEATLTSLNTAPITDPSPYFLAEAETKRISYIPPDKREKTSRLVCSSQQNAIDMNCNFAPTLCQATPGQETTRYTCPEVTELEELMTEPDMMLPSIQRYNETSFFYTQVQGAIIMNTAEALAQIRFTMSGLTLTPATDMNSITLTQVILKGCYSCALGALLTINCSTDYGTALAHADCPSGFQFAINCNTTGIRQTIRIYTREAEIDEECDFRTPTFTTSARVQGHLTFTAEAHPAHAFSDDIGPVQLGKGGIDWLDLFGLIFGNWKHVLLIIASGGTTVIALLLIAKLACCLMIWRCTRVPLFNKPRRSVADLTVKRI</sequence>
<dbReference type="WBParaSite" id="ACRNAN_scaffold9785.g25342.t1">
    <property type="protein sequence ID" value="ACRNAN_scaffold9785.g25342.t1"/>
    <property type="gene ID" value="ACRNAN_scaffold9785.g25342"/>
</dbReference>
<proteinExistence type="predicted"/>
<name>A0A914EQJ5_9BILA</name>